<organism evidence="8 9">
    <name type="scientific">Gymnopus androsaceus JB14</name>
    <dbReference type="NCBI Taxonomy" id="1447944"/>
    <lineage>
        <taxon>Eukaryota</taxon>
        <taxon>Fungi</taxon>
        <taxon>Dikarya</taxon>
        <taxon>Basidiomycota</taxon>
        <taxon>Agaricomycotina</taxon>
        <taxon>Agaricomycetes</taxon>
        <taxon>Agaricomycetidae</taxon>
        <taxon>Agaricales</taxon>
        <taxon>Marasmiineae</taxon>
        <taxon>Omphalotaceae</taxon>
        <taxon>Gymnopus</taxon>
    </lineage>
</organism>
<keyword evidence="9" id="KW-1185">Reference proteome</keyword>
<dbReference type="InterPro" id="IPR017930">
    <property type="entry name" value="Myb_dom"/>
</dbReference>
<dbReference type="PANTHER" id="PTHR46621">
    <property type="entry name" value="SNRNA-ACTIVATING PROTEIN COMPLEX SUBUNIT 4"/>
    <property type="match status" value="1"/>
</dbReference>
<feature type="compositionally biased region" description="Acidic residues" evidence="5">
    <location>
        <begin position="124"/>
        <end position="133"/>
    </location>
</feature>
<dbReference type="SMART" id="SM00717">
    <property type="entry name" value="SANT"/>
    <property type="match status" value="3"/>
</dbReference>
<dbReference type="Proteomes" id="UP000799118">
    <property type="component" value="Unassembled WGS sequence"/>
</dbReference>
<feature type="compositionally biased region" description="Basic and acidic residues" evidence="5">
    <location>
        <begin position="103"/>
        <end position="112"/>
    </location>
</feature>
<gene>
    <name evidence="8" type="ORF">BT96DRAFT_571998</name>
</gene>
<evidence type="ECO:0000313" key="9">
    <source>
        <dbReference type="Proteomes" id="UP000799118"/>
    </source>
</evidence>
<feature type="domain" description="Myb-like" evidence="6">
    <location>
        <begin position="7"/>
        <end position="59"/>
    </location>
</feature>
<accession>A0A6A4GJZ5</accession>
<evidence type="ECO:0000256" key="2">
    <source>
        <dbReference type="ARBA" id="ARBA00023125"/>
    </source>
</evidence>
<dbReference type="GO" id="GO:0019185">
    <property type="term" value="C:snRNA-activating protein complex"/>
    <property type="evidence" value="ECO:0007669"/>
    <property type="project" value="TreeGrafter"/>
</dbReference>
<dbReference type="InterPro" id="IPR001005">
    <property type="entry name" value="SANT/Myb"/>
</dbReference>
<dbReference type="SUPFAM" id="SSF46689">
    <property type="entry name" value="Homeodomain-like"/>
    <property type="match status" value="2"/>
</dbReference>
<keyword evidence="2" id="KW-0238">DNA-binding</keyword>
<dbReference type="PROSITE" id="PS51294">
    <property type="entry name" value="HTH_MYB"/>
    <property type="match status" value="2"/>
</dbReference>
<feature type="region of interest" description="Disordered" evidence="5">
    <location>
        <begin position="103"/>
        <end position="149"/>
    </location>
</feature>
<evidence type="ECO:0000256" key="1">
    <source>
        <dbReference type="ARBA" id="ARBA00023015"/>
    </source>
</evidence>
<sequence>MDCMRKGFNRARHTWTAEADKKLLEGVEVYGLENWALVALHVSPNVTTNQCQMRYIRTFDPSLNRSPWTSDEDARMNKLVSVLGTTDWPDVARHMPGRTNEMCRERYTEGRKGKGKGKAKAKGEDEERDSEGEMAEKTEKAGTSRKTDWTEAQDTELIRLVGEIGNKWQKISEAMGGVYNNNQVYSRFSTSNFLWDVLTFFSVVEDSLGSSTKTRFRITRWLKLLLNQVNGQRSKTQS</sequence>
<dbReference type="InterPro" id="IPR051575">
    <property type="entry name" value="Myb-like_DNA-bd"/>
</dbReference>
<dbReference type="CDD" id="cd00167">
    <property type="entry name" value="SANT"/>
    <property type="match status" value="2"/>
</dbReference>
<dbReference type="InterPro" id="IPR009057">
    <property type="entry name" value="Homeodomain-like_sf"/>
</dbReference>
<dbReference type="EMBL" id="ML769956">
    <property type="protein sequence ID" value="KAE9385673.1"/>
    <property type="molecule type" value="Genomic_DNA"/>
</dbReference>
<evidence type="ECO:0000259" key="6">
    <source>
        <dbReference type="PROSITE" id="PS50090"/>
    </source>
</evidence>
<reference evidence="8" key="1">
    <citation type="journal article" date="2019" name="Environ. Microbiol.">
        <title>Fungal ecological strategies reflected in gene transcription - a case study of two litter decomposers.</title>
        <authorList>
            <person name="Barbi F."/>
            <person name="Kohler A."/>
            <person name="Barry K."/>
            <person name="Baskaran P."/>
            <person name="Daum C."/>
            <person name="Fauchery L."/>
            <person name="Ihrmark K."/>
            <person name="Kuo A."/>
            <person name="LaButti K."/>
            <person name="Lipzen A."/>
            <person name="Morin E."/>
            <person name="Grigoriev I.V."/>
            <person name="Henrissat B."/>
            <person name="Lindahl B."/>
            <person name="Martin F."/>
        </authorList>
    </citation>
    <scope>NUCLEOTIDE SEQUENCE</scope>
    <source>
        <strain evidence="8">JB14</strain>
    </source>
</reference>
<dbReference type="PANTHER" id="PTHR46621:SF1">
    <property type="entry name" value="SNRNA-ACTIVATING PROTEIN COMPLEX SUBUNIT 4"/>
    <property type="match status" value="1"/>
</dbReference>
<name>A0A6A4GJZ5_9AGAR</name>
<dbReference type="Pfam" id="PF13921">
    <property type="entry name" value="Myb_DNA-bind_6"/>
    <property type="match status" value="2"/>
</dbReference>
<proteinExistence type="predicted"/>
<dbReference type="GO" id="GO:0000978">
    <property type="term" value="F:RNA polymerase II cis-regulatory region sequence-specific DNA binding"/>
    <property type="evidence" value="ECO:0007669"/>
    <property type="project" value="TreeGrafter"/>
</dbReference>
<dbReference type="GO" id="GO:0042796">
    <property type="term" value="P:snRNA transcription by RNA polymerase III"/>
    <property type="evidence" value="ECO:0007669"/>
    <property type="project" value="TreeGrafter"/>
</dbReference>
<keyword evidence="3" id="KW-0804">Transcription</keyword>
<keyword evidence="1" id="KW-0805">Transcription regulation</keyword>
<dbReference type="PROSITE" id="PS50090">
    <property type="entry name" value="MYB_LIKE"/>
    <property type="match status" value="3"/>
</dbReference>
<keyword evidence="4" id="KW-0539">Nucleus</keyword>
<feature type="domain" description="HTH myb-type" evidence="7">
    <location>
        <begin position="145"/>
        <end position="177"/>
    </location>
</feature>
<evidence type="ECO:0000259" key="7">
    <source>
        <dbReference type="PROSITE" id="PS51294"/>
    </source>
</evidence>
<dbReference type="GO" id="GO:0042795">
    <property type="term" value="P:snRNA transcription by RNA polymerase II"/>
    <property type="evidence" value="ECO:0007669"/>
    <property type="project" value="TreeGrafter"/>
</dbReference>
<dbReference type="GO" id="GO:0001006">
    <property type="term" value="F:RNA polymerase III type 3 promoter sequence-specific DNA binding"/>
    <property type="evidence" value="ECO:0007669"/>
    <property type="project" value="TreeGrafter"/>
</dbReference>
<feature type="domain" description="Myb-like" evidence="6">
    <location>
        <begin position="60"/>
        <end position="107"/>
    </location>
</feature>
<feature type="domain" description="Myb-like" evidence="6">
    <location>
        <begin position="141"/>
        <end position="192"/>
    </location>
</feature>
<evidence type="ECO:0000256" key="5">
    <source>
        <dbReference type="SAM" id="MobiDB-lite"/>
    </source>
</evidence>
<feature type="compositionally biased region" description="Basic and acidic residues" evidence="5">
    <location>
        <begin position="134"/>
        <end position="149"/>
    </location>
</feature>
<protein>
    <recommendedName>
        <fullName evidence="10">Homeodomain-like protein</fullName>
    </recommendedName>
</protein>
<dbReference type="OrthoDB" id="2143914at2759"/>
<evidence type="ECO:0008006" key="10">
    <source>
        <dbReference type="Google" id="ProtNLM"/>
    </source>
</evidence>
<evidence type="ECO:0000256" key="4">
    <source>
        <dbReference type="ARBA" id="ARBA00023242"/>
    </source>
</evidence>
<feature type="domain" description="HTH myb-type" evidence="7">
    <location>
        <begin position="60"/>
        <end position="115"/>
    </location>
</feature>
<evidence type="ECO:0000256" key="3">
    <source>
        <dbReference type="ARBA" id="ARBA00023163"/>
    </source>
</evidence>
<evidence type="ECO:0000313" key="8">
    <source>
        <dbReference type="EMBL" id="KAE9385673.1"/>
    </source>
</evidence>
<dbReference type="AlphaFoldDB" id="A0A6A4GJZ5"/>
<dbReference type="Gene3D" id="1.10.10.60">
    <property type="entry name" value="Homeodomain-like"/>
    <property type="match status" value="3"/>
</dbReference>